<keyword evidence="4 9" id="KW-0812">Transmembrane</keyword>
<sequence>MGNDKHLPLYDKIWVKHRFSRVMDSFTLLLLFLLLAYRIFSLNNCTVPQLLAFMVPESELPAVDLFVTTADPVLEPPIITINTVLSLLALDYPSHKLACYVSDDGCSPLNFYALLEASKFAKLWVPFCKKYNIQLRAPFRYFTNTTPNNNEDTPEFIQDWLRIKVGWIYGSTSEDVLTGLKIHNKGWRSEVCSSDRIGFMGCSPQNTLNVMGQQKRWASGLGDILLSKHSPIFGTLFGKLQFTECIAYLYITSWALRSIPEICYAALSAYCIITNSHFLPKEFGQWIPVMLLVIYNISTLVEYLKTGLSFRTWWNNQRMIRIITMNAWFFGFLSIILKRLRISDPVFEITKKDQPASNEDDNENIGRFTFNESAVFVPGTTILLIQLIALFTKLLGWQPVVRSGHGSGVGEMFCSSYLVICYWSFLKGLFLKGKYGIPLSTICKSTMLAFLFVHLCKLTIKD</sequence>
<evidence type="ECO:0000256" key="4">
    <source>
        <dbReference type="ARBA" id="ARBA00022692"/>
    </source>
</evidence>
<dbReference type="InterPro" id="IPR005150">
    <property type="entry name" value="Cellulose_synth"/>
</dbReference>
<name>A0A151RM21_CAJCA</name>
<comment type="subcellular location">
    <subcellularLocation>
        <location evidence="1">Endomembrane system</location>
    </subcellularLocation>
</comment>
<keyword evidence="5 9" id="KW-1133">Transmembrane helix</keyword>
<organism evidence="10 11">
    <name type="scientific">Cajanus cajan</name>
    <name type="common">Pigeon pea</name>
    <name type="synonym">Cajanus indicus</name>
    <dbReference type="NCBI Taxonomy" id="3821"/>
    <lineage>
        <taxon>Eukaryota</taxon>
        <taxon>Viridiplantae</taxon>
        <taxon>Streptophyta</taxon>
        <taxon>Embryophyta</taxon>
        <taxon>Tracheophyta</taxon>
        <taxon>Spermatophyta</taxon>
        <taxon>Magnoliopsida</taxon>
        <taxon>eudicotyledons</taxon>
        <taxon>Gunneridae</taxon>
        <taxon>Pentapetalae</taxon>
        <taxon>rosids</taxon>
        <taxon>fabids</taxon>
        <taxon>Fabales</taxon>
        <taxon>Fabaceae</taxon>
        <taxon>Papilionoideae</taxon>
        <taxon>50 kb inversion clade</taxon>
        <taxon>NPAAA clade</taxon>
        <taxon>indigoferoid/millettioid clade</taxon>
        <taxon>Phaseoleae</taxon>
        <taxon>Cajanus</taxon>
    </lineage>
</organism>
<dbReference type="GO" id="GO:0016760">
    <property type="term" value="F:cellulose synthase (UDP-forming) activity"/>
    <property type="evidence" value="ECO:0007669"/>
    <property type="project" value="InterPro"/>
</dbReference>
<protein>
    <submittedName>
        <fullName evidence="10">Cellulose synthase-like protein H1</fullName>
    </submittedName>
</protein>
<dbReference type="Gramene" id="C.cajan_32972.t">
    <property type="protein sequence ID" value="C.cajan_32972.t"/>
    <property type="gene ID" value="C.cajan_32972"/>
</dbReference>
<evidence type="ECO:0000256" key="1">
    <source>
        <dbReference type="ARBA" id="ARBA00004308"/>
    </source>
</evidence>
<dbReference type="STRING" id="3821.A0A151RM21"/>
<feature type="transmembrane region" description="Helical" evidence="9">
    <location>
        <begin position="375"/>
        <end position="396"/>
    </location>
</feature>
<evidence type="ECO:0000256" key="2">
    <source>
        <dbReference type="ARBA" id="ARBA00022676"/>
    </source>
</evidence>
<dbReference type="PANTHER" id="PTHR13301">
    <property type="entry name" value="X-BOX TRANSCRIPTION FACTOR-RELATED"/>
    <property type="match status" value="1"/>
</dbReference>
<evidence type="ECO:0000256" key="3">
    <source>
        <dbReference type="ARBA" id="ARBA00022679"/>
    </source>
</evidence>
<dbReference type="Proteomes" id="UP000075243">
    <property type="component" value="Unassembled WGS sequence"/>
</dbReference>
<keyword evidence="2" id="KW-0328">Glycosyltransferase</keyword>
<dbReference type="GO" id="GO:0071555">
    <property type="term" value="P:cell wall organization"/>
    <property type="evidence" value="ECO:0007669"/>
    <property type="project" value="UniProtKB-KW"/>
</dbReference>
<dbReference type="GO" id="GO:0012505">
    <property type="term" value="C:endomembrane system"/>
    <property type="evidence" value="ECO:0007669"/>
    <property type="project" value="UniProtKB-SubCell"/>
</dbReference>
<evidence type="ECO:0000256" key="5">
    <source>
        <dbReference type="ARBA" id="ARBA00022989"/>
    </source>
</evidence>
<gene>
    <name evidence="10" type="ORF">KK1_034950</name>
</gene>
<evidence type="ECO:0000256" key="6">
    <source>
        <dbReference type="ARBA" id="ARBA00023136"/>
    </source>
</evidence>
<accession>A0A151RM21</accession>
<feature type="transmembrane region" description="Helical" evidence="9">
    <location>
        <begin position="408"/>
        <end position="425"/>
    </location>
</feature>
<proteinExistence type="predicted"/>
<evidence type="ECO:0000256" key="7">
    <source>
        <dbReference type="ARBA" id="ARBA00023316"/>
    </source>
</evidence>
<evidence type="ECO:0000313" key="10">
    <source>
        <dbReference type="EMBL" id="KYP43617.1"/>
    </source>
</evidence>
<keyword evidence="7" id="KW-0961">Cell wall biogenesis/degradation</keyword>
<dbReference type="AlphaFoldDB" id="A0A151RM21"/>
<keyword evidence="3" id="KW-0808">Transferase</keyword>
<keyword evidence="11" id="KW-1185">Reference proteome</keyword>
<keyword evidence="6 9" id="KW-0472">Membrane</keyword>
<dbReference type="Pfam" id="PF03552">
    <property type="entry name" value="Cellulose_synt"/>
    <property type="match status" value="1"/>
</dbReference>
<dbReference type="GO" id="GO:0030244">
    <property type="term" value="P:cellulose biosynthetic process"/>
    <property type="evidence" value="ECO:0007669"/>
    <property type="project" value="InterPro"/>
</dbReference>
<evidence type="ECO:0000256" key="9">
    <source>
        <dbReference type="SAM" id="Phobius"/>
    </source>
</evidence>
<feature type="transmembrane region" description="Helical" evidence="9">
    <location>
        <begin position="437"/>
        <end position="456"/>
    </location>
</feature>
<evidence type="ECO:0000256" key="8">
    <source>
        <dbReference type="PIRSR" id="PIRSR605150-2"/>
    </source>
</evidence>
<dbReference type="EMBL" id="KQ483660">
    <property type="protein sequence ID" value="KYP43617.1"/>
    <property type="molecule type" value="Genomic_DNA"/>
</dbReference>
<reference evidence="10" key="1">
    <citation type="journal article" date="2012" name="Nat. Biotechnol.">
        <title>Draft genome sequence of pigeonpea (Cajanus cajan), an orphan legume crop of resource-poor farmers.</title>
        <authorList>
            <person name="Varshney R.K."/>
            <person name="Chen W."/>
            <person name="Li Y."/>
            <person name="Bharti A.K."/>
            <person name="Saxena R.K."/>
            <person name="Schlueter J.A."/>
            <person name="Donoghue M.T."/>
            <person name="Azam S."/>
            <person name="Fan G."/>
            <person name="Whaley A.M."/>
            <person name="Farmer A.D."/>
            <person name="Sheridan J."/>
            <person name="Iwata A."/>
            <person name="Tuteja R."/>
            <person name="Penmetsa R.V."/>
            <person name="Wu W."/>
            <person name="Upadhyaya H.D."/>
            <person name="Yang S.P."/>
            <person name="Shah T."/>
            <person name="Saxena K.B."/>
            <person name="Michael T."/>
            <person name="McCombie W.R."/>
            <person name="Yang B."/>
            <person name="Zhang G."/>
            <person name="Yang H."/>
            <person name="Wang J."/>
            <person name="Spillane C."/>
            <person name="Cook D.R."/>
            <person name="May G.D."/>
            <person name="Xu X."/>
            <person name="Jackson S.A."/>
        </authorList>
    </citation>
    <scope>NUCLEOTIDE SEQUENCE [LARGE SCALE GENOMIC DNA]</scope>
</reference>
<feature type="transmembrane region" description="Helical" evidence="9">
    <location>
        <begin position="319"/>
        <end position="337"/>
    </location>
</feature>
<feature type="binding site" evidence="8">
    <location>
        <position position="185"/>
    </location>
    <ligand>
        <name>UDP-alpha-D-glucose</name>
        <dbReference type="ChEBI" id="CHEBI:58885"/>
    </ligand>
</feature>
<evidence type="ECO:0000313" key="11">
    <source>
        <dbReference type="Proteomes" id="UP000075243"/>
    </source>
</evidence>
<dbReference type="GO" id="GO:0016020">
    <property type="term" value="C:membrane"/>
    <property type="evidence" value="ECO:0007669"/>
    <property type="project" value="InterPro"/>
</dbReference>